<gene>
    <name evidence="2" type="ORF">PILCRDRAFT_810767</name>
</gene>
<evidence type="ECO:0000313" key="3">
    <source>
        <dbReference type="Proteomes" id="UP000054166"/>
    </source>
</evidence>
<sequence>MPSMPCPHNTHHGRDLISRRRPDFTSTTACSTVRSWTLTPHIIHKAHFRSRRRDRVTNRTTIPTR</sequence>
<dbReference type="EMBL" id="KN832971">
    <property type="protein sequence ID" value="KIM91491.1"/>
    <property type="molecule type" value="Genomic_DNA"/>
</dbReference>
<dbReference type="InParanoid" id="A0A0C3GLP4"/>
<evidence type="ECO:0000256" key="1">
    <source>
        <dbReference type="SAM" id="MobiDB-lite"/>
    </source>
</evidence>
<reference evidence="3" key="2">
    <citation type="submission" date="2015-01" db="EMBL/GenBank/DDBJ databases">
        <title>Evolutionary Origins and Diversification of the Mycorrhizal Mutualists.</title>
        <authorList>
            <consortium name="DOE Joint Genome Institute"/>
            <consortium name="Mycorrhizal Genomics Consortium"/>
            <person name="Kohler A."/>
            <person name="Kuo A."/>
            <person name="Nagy L.G."/>
            <person name="Floudas D."/>
            <person name="Copeland A."/>
            <person name="Barry K.W."/>
            <person name="Cichocki N."/>
            <person name="Veneault-Fourrey C."/>
            <person name="LaButti K."/>
            <person name="Lindquist E.A."/>
            <person name="Lipzen A."/>
            <person name="Lundell T."/>
            <person name="Morin E."/>
            <person name="Murat C."/>
            <person name="Riley R."/>
            <person name="Ohm R."/>
            <person name="Sun H."/>
            <person name="Tunlid A."/>
            <person name="Henrissat B."/>
            <person name="Grigoriev I.V."/>
            <person name="Hibbett D.S."/>
            <person name="Martin F."/>
        </authorList>
    </citation>
    <scope>NUCLEOTIDE SEQUENCE [LARGE SCALE GENOMIC DNA]</scope>
    <source>
        <strain evidence="3">F 1598</strain>
    </source>
</reference>
<evidence type="ECO:0000313" key="2">
    <source>
        <dbReference type="EMBL" id="KIM91491.1"/>
    </source>
</evidence>
<dbReference type="AlphaFoldDB" id="A0A0C3GLP4"/>
<accession>A0A0C3GLP4</accession>
<name>A0A0C3GLP4_PILCF</name>
<keyword evidence="3" id="KW-1185">Reference proteome</keyword>
<organism evidence="2 3">
    <name type="scientific">Piloderma croceum (strain F 1598)</name>
    <dbReference type="NCBI Taxonomy" id="765440"/>
    <lineage>
        <taxon>Eukaryota</taxon>
        <taxon>Fungi</taxon>
        <taxon>Dikarya</taxon>
        <taxon>Basidiomycota</taxon>
        <taxon>Agaricomycotina</taxon>
        <taxon>Agaricomycetes</taxon>
        <taxon>Agaricomycetidae</taxon>
        <taxon>Atheliales</taxon>
        <taxon>Atheliaceae</taxon>
        <taxon>Piloderma</taxon>
    </lineage>
</organism>
<proteinExistence type="predicted"/>
<dbReference type="HOGENOM" id="CLU_2850468_0_0_1"/>
<feature type="region of interest" description="Disordered" evidence="1">
    <location>
        <begin position="1"/>
        <end position="20"/>
    </location>
</feature>
<protein>
    <submittedName>
        <fullName evidence="2">Uncharacterized protein</fullName>
    </submittedName>
</protein>
<dbReference type="Proteomes" id="UP000054166">
    <property type="component" value="Unassembled WGS sequence"/>
</dbReference>
<reference evidence="2 3" key="1">
    <citation type="submission" date="2014-04" db="EMBL/GenBank/DDBJ databases">
        <authorList>
            <consortium name="DOE Joint Genome Institute"/>
            <person name="Kuo A."/>
            <person name="Tarkka M."/>
            <person name="Buscot F."/>
            <person name="Kohler A."/>
            <person name="Nagy L.G."/>
            <person name="Floudas D."/>
            <person name="Copeland A."/>
            <person name="Barry K.W."/>
            <person name="Cichocki N."/>
            <person name="Veneault-Fourrey C."/>
            <person name="LaButti K."/>
            <person name="Lindquist E.A."/>
            <person name="Lipzen A."/>
            <person name="Lundell T."/>
            <person name="Morin E."/>
            <person name="Murat C."/>
            <person name="Sun H."/>
            <person name="Tunlid A."/>
            <person name="Henrissat B."/>
            <person name="Grigoriev I.V."/>
            <person name="Hibbett D.S."/>
            <person name="Martin F."/>
            <person name="Nordberg H.P."/>
            <person name="Cantor M.N."/>
            <person name="Hua S.X."/>
        </authorList>
    </citation>
    <scope>NUCLEOTIDE SEQUENCE [LARGE SCALE GENOMIC DNA]</scope>
    <source>
        <strain evidence="2 3">F 1598</strain>
    </source>
</reference>